<protein>
    <submittedName>
        <fullName evidence="1">Uncharacterized protein</fullName>
    </submittedName>
</protein>
<dbReference type="EMBL" id="MPUH01001890">
    <property type="protein sequence ID" value="OMJ65914.1"/>
    <property type="molecule type" value="Genomic_DNA"/>
</dbReference>
<keyword evidence="2" id="KW-1185">Reference proteome</keyword>
<accession>A0A1R2AN12</accession>
<reference evidence="1 2" key="1">
    <citation type="submission" date="2016-11" db="EMBL/GenBank/DDBJ databases">
        <title>The macronuclear genome of Stentor coeruleus: a giant cell with tiny introns.</title>
        <authorList>
            <person name="Slabodnick M."/>
            <person name="Ruby J.G."/>
            <person name="Reiff S.B."/>
            <person name="Swart E.C."/>
            <person name="Gosai S."/>
            <person name="Prabakaran S."/>
            <person name="Witkowska E."/>
            <person name="Larue G.E."/>
            <person name="Fisher S."/>
            <person name="Freeman R.M."/>
            <person name="Gunawardena J."/>
            <person name="Chu W."/>
            <person name="Stover N.A."/>
            <person name="Gregory B.D."/>
            <person name="Nowacki M."/>
            <person name="Derisi J."/>
            <person name="Roy S.W."/>
            <person name="Marshall W.F."/>
            <person name="Sood P."/>
        </authorList>
    </citation>
    <scope>NUCLEOTIDE SEQUENCE [LARGE SCALE GENOMIC DNA]</scope>
    <source>
        <strain evidence="1">WM001</strain>
    </source>
</reference>
<proteinExistence type="predicted"/>
<sequence length="175" mass="20301">MDLKNPRELPSSTIFDSVKRDPPILCDNYSFSIFKSIIDKTVISQAIDIFIAGTLAKENCPFNNENEGRAMIRNAFTWVMESGNTYFTNLMELGHGFSVEDYVFIDCSYMKRNDFCKAFFILTLLHECFHIYKRIGENKDRYIKSPVNSFVLFLDNIEKPEDGSRFENILTINSQ</sequence>
<gene>
    <name evidence="1" type="ORF">SteCoe_37429</name>
</gene>
<organism evidence="1 2">
    <name type="scientific">Stentor coeruleus</name>
    <dbReference type="NCBI Taxonomy" id="5963"/>
    <lineage>
        <taxon>Eukaryota</taxon>
        <taxon>Sar</taxon>
        <taxon>Alveolata</taxon>
        <taxon>Ciliophora</taxon>
        <taxon>Postciliodesmatophora</taxon>
        <taxon>Heterotrichea</taxon>
        <taxon>Heterotrichida</taxon>
        <taxon>Stentoridae</taxon>
        <taxon>Stentor</taxon>
    </lineage>
</organism>
<evidence type="ECO:0000313" key="1">
    <source>
        <dbReference type="EMBL" id="OMJ65914.1"/>
    </source>
</evidence>
<comment type="caution">
    <text evidence="1">The sequence shown here is derived from an EMBL/GenBank/DDBJ whole genome shotgun (WGS) entry which is preliminary data.</text>
</comment>
<name>A0A1R2AN12_9CILI</name>
<dbReference type="AlphaFoldDB" id="A0A1R2AN12"/>
<dbReference type="Proteomes" id="UP000187209">
    <property type="component" value="Unassembled WGS sequence"/>
</dbReference>
<evidence type="ECO:0000313" key="2">
    <source>
        <dbReference type="Proteomes" id="UP000187209"/>
    </source>
</evidence>